<evidence type="ECO:0000313" key="2">
    <source>
        <dbReference type="RefSeq" id="XP_075091641.1"/>
    </source>
</evidence>
<dbReference type="RefSeq" id="XP_075091641.1">
    <property type="nucleotide sequence ID" value="XM_075235540.1"/>
</dbReference>
<keyword evidence="1" id="KW-1185">Reference proteome</keyword>
<dbReference type="Proteomes" id="UP000790787">
    <property type="component" value="Chromosome 17"/>
</dbReference>
<name>A0AC58T350_TOBAC</name>
<sequence length="195" mass="22061">MVKSWIINSVSREIAASVMYFKTAKEVWTDINERFGQSNGSKYLQIHREISSAIQGSSDIATYFTKFRSLWDELNSSYSAIMLMNPLPPISKAYSLLQQDESQRETQASIPNFSNESASFTVSSTTPKRNLNQRINFDSRKNNLVSCKYCKKPGHTVEICYRLHGFPADFKFTKGKKSVSCVQSDIPTTQSTISP</sequence>
<protein>
    <submittedName>
        <fullName evidence="2">Uncharacterized protein LOC142171834</fullName>
    </submittedName>
</protein>
<organism evidence="1 2">
    <name type="scientific">Nicotiana tabacum</name>
    <name type="common">Common tobacco</name>
    <dbReference type="NCBI Taxonomy" id="4097"/>
    <lineage>
        <taxon>Eukaryota</taxon>
        <taxon>Viridiplantae</taxon>
        <taxon>Streptophyta</taxon>
        <taxon>Embryophyta</taxon>
        <taxon>Tracheophyta</taxon>
        <taxon>Spermatophyta</taxon>
        <taxon>Magnoliopsida</taxon>
        <taxon>eudicotyledons</taxon>
        <taxon>Gunneridae</taxon>
        <taxon>Pentapetalae</taxon>
        <taxon>asterids</taxon>
        <taxon>lamiids</taxon>
        <taxon>Solanales</taxon>
        <taxon>Solanaceae</taxon>
        <taxon>Nicotianoideae</taxon>
        <taxon>Nicotianeae</taxon>
        <taxon>Nicotiana</taxon>
    </lineage>
</organism>
<proteinExistence type="predicted"/>
<reference evidence="2" key="2">
    <citation type="submission" date="2025-08" db="UniProtKB">
        <authorList>
            <consortium name="RefSeq"/>
        </authorList>
    </citation>
    <scope>IDENTIFICATION</scope>
    <source>
        <tissue evidence="2">Leaf</tissue>
    </source>
</reference>
<accession>A0AC58T350</accession>
<gene>
    <name evidence="2" type="primary">LOC142171834</name>
</gene>
<reference evidence="1" key="1">
    <citation type="journal article" date="2014" name="Nat. Commun.">
        <title>The tobacco genome sequence and its comparison with those of tomato and potato.</title>
        <authorList>
            <person name="Sierro N."/>
            <person name="Battey J.N."/>
            <person name="Ouadi S."/>
            <person name="Bakaher N."/>
            <person name="Bovet L."/>
            <person name="Willig A."/>
            <person name="Goepfert S."/>
            <person name="Peitsch M.C."/>
            <person name="Ivanov N.V."/>
        </authorList>
    </citation>
    <scope>NUCLEOTIDE SEQUENCE [LARGE SCALE GENOMIC DNA]</scope>
</reference>
<evidence type="ECO:0000313" key="1">
    <source>
        <dbReference type="Proteomes" id="UP000790787"/>
    </source>
</evidence>